<keyword evidence="3" id="KW-1185">Reference proteome</keyword>
<evidence type="ECO:0000313" key="2">
    <source>
        <dbReference type="EMBL" id="BCK80468.1"/>
    </source>
</evidence>
<dbReference type="SUPFAM" id="SSF69318">
    <property type="entry name" value="Integrin alpha N-terminal domain"/>
    <property type="match status" value="1"/>
</dbReference>
<dbReference type="KEGG" id="vcop:MM50RIKEN_02310"/>
<sequence>MRHLKRPALLGLLLLACLLLAGCQMDSTVEELFTLPRLPTEYTTLSRQLDQLLSEGYEYMAPTSGRNIQSLQMVDIDGDGRDEALAFFRLSNGEKPLKIYVFHSREDSYELASIIESSGTAIDSIYYEDLTGDGRKELIVGWKISSDVQTVTVYDMRPGPVQLMQSNYTRLSFQELNGDGIPSLLLLRTNSDNQPVAEFCSWQEGALSVSHRCTLSSTMAELNQGSVVTGKLDQDTPAVFITGINSQGIAVTDILVWQEDAGLVNAALDRSTGLSTATAPYRQLTPQDINGDGITELPRPDSSVSDTKQADGMVFWEQYRPDGLATVERTYHCLSGGWYFILPEDWTGDVTALASDAGIGETQVTLSVQGEKALSICALTGENRERRALRGNRVVLRRRTGTIYAAETLSEIYSLDEEALRHNFNLIVHSWDAN</sequence>
<name>A0A810PW86_9FIRM</name>
<accession>A0A810PW86</accession>
<dbReference type="Proteomes" id="UP000681035">
    <property type="component" value="Chromosome"/>
</dbReference>
<protein>
    <recommendedName>
        <fullName evidence="4">VCBS repeat-containing protein</fullName>
    </recommendedName>
</protein>
<reference evidence="2" key="1">
    <citation type="submission" date="2020-09" db="EMBL/GenBank/DDBJ databases">
        <title>New species isolated from human feces.</title>
        <authorList>
            <person name="Kitahara M."/>
            <person name="Shigeno Y."/>
            <person name="Shime M."/>
            <person name="Matsumoto Y."/>
            <person name="Nakamura S."/>
            <person name="Motooka D."/>
            <person name="Fukuoka S."/>
            <person name="Nishikawa H."/>
            <person name="Benno Y."/>
        </authorList>
    </citation>
    <scope>NUCLEOTIDE SEQUENCE</scope>
    <source>
        <strain evidence="2">MM50</strain>
    </source>
</reference>
<proteinExistence type="predicted"/>
<dbReference type="EMBL" id="AP023418">
    <property type="protein sequence ID" value="BCK80468.1"/>
    <property type="molecule type" value="Genomic_DNA"/>
</dbReference>
<gene>
    <name evidence="2" type="ORF">MM50RIKEN_02310</name>
</gene>
<dbReference type="InterPro" id="IPR028994">
    <property type="entry name" value="Integrin_alpha_N"/>
</dbReference>
<evidence type="ECO:0000256" key="1">
    <source>
        <dbReference type="SAM" id="SignalP"/>
    </source>
</evidence>
<evidence type="ECO:0000313" key="3">
    <source>
        <dbReference type="Proteomes" id="UP000681035"/>
    </source>
</evidence>
<dbReference type="PROSITE" id="PS51257">
    <property type="entry name" value="PROKAR_LIPOPROTEIN"/>
    <property type="match status" value="1"/>
</dbReference>
<keyword evidence="1" id="KW-0732">Signal</keyword>
<dbReference type="RefSeq" id="WP_213541415.1">
    <property type="nucleotide sequence ID" value="NZ_AP023418.1"/>
</dbReference>
<feature type="signal peptide" evidence="1">
    <location>
        <begin position="1"/>
        <end position="21"/>
    </location>
</feature>
<feature type="chain" id="PRO_5039277375" description="VCBS repeat-containing protein" evidence="1">
    <location>
        <begin position="22"/>
        <end position="434"/>
    </location>
</feature>
<dbReference type="AlphaFoldDB" id="A0A810PW86"/>
<organism evidence="2 3">
    <name type="scientific">Vescimonas coprocola</name>
    <dbReference type="NCBI Taxonomy" id="2714355"/>
    <lineage>
        <taxon>Bacteria</taxon>
        <taxon>Bacillati</taxon>
        <taxon>Bacillota</taxon>
        <taxon>Clostridia</taxon>
        <taxon>Eubacteriales</taxon>
        <taxon>Oscillospiraceae</taxon>
        <taxon>Vescimonas</taxon>
    </lineage>
</organism>
<evidence type="ECO:0008006" key="4">
    <source>
        <dbReference type="Google" id="ProtNLM"/>
    </source>
</evidence>